<dbReference type="RefSeq" id="WP_012865951.1">
    <property type="nucleotide sequence ID" value="NC_013521.1"/>
</dbReference>
<evidence type="ECO:0000313" key="4">
    <source>
        <dbReference type="Proteomes" id="UP000000322"/>
    </source>
</evidence>
<keyword evidence="1" id="KW-0472">Membrane</keyword>
<dbReference type="KEGG" id="ske:Sked_09320"/>
<reference evidence="3 4" key="1">
    <citation type="journal article" date="2009" name="Stand. Genomic Sci.">
        <title>Complete genome sequence of Sanguibacter keddieii type strain (ST-74).</title>
        <authorList>
            <person name="Ivanova N."/>
            <person name="Sikorski J."/>
            <person name="Sims D."/>
            <person name="Brettin T."/>
            <person name="Detter J.C."/>
            <person name="Han C."/>
            <person name="Lapidus A."/>
            <person name="Copeland A."/>
            <person name="Glavina Del Rio T."/>
            <person name="Nolan M."/>
            <person name="Chen F."/>
            <person name="Lucas S."/>
            <person name="Tice H."/>
            <person name="Cheng J.F."/>
            <person name="Bruce D."/>
            <person name="Goodwin L."/>
            <person name="Pitluck S."/>
            <person name="Pati A."/>
            <person name="Mavromatis K."/>
            <person name="Chen A."/>
            <person name="Palaniappan K."/>
            <person name="D'haeseleer P."/>
            <person name="Chain P."/>
            <person name="Bristow J."/>
            <person name="Eisen J.A."/>
            <person name="Markowitz V."/>
            <person name="Hugenholtz P."/>
            <person name="Goker M."/>
            <person name="Pukall R."/>
            <person name="Klenk H.P."/>
            <person name="Kyrpides N.C."/>
        </authorList>
    </citation>
    <scope>NUCLEOTIDE SEQUENCE [LARGE SCALE GENOMIC DNA]</scope>
    <source>
        <strain evidence="4">ATCC 51767 / DSM 10542 / NCFB 3025 / ST-74</strain>
    </source>
</reference>
<dbReference type="OrthoDB" id="3389322at2"/>
<keyword evidence="1" id="KW-1133">Transmembrane helix</keyword>
<sequence>MLGLGTPVDPDATTARDLLRDELTNPVYHDSPSLLERFVRWVMSLFDGLAVPGVSGFWGAVIIVGVVLVVAVVALIVSGPLRRSRRVVAAPVLHEDDTRTADQLVAAAEAHARAGDHSAATLDAFRALVRRSEERALLDDVPGRTADEAVRLLVRVFPAAGPSLDAAGSTFDAVYYGRRPSDRSTYESVRSLDASLATTAPALPSAQGAPAGAGAIR</sequence>
<dbReference type="EMBL" id="CP001819">
    <property type="protein sequence ID" value="ACZ20882.1"/>
    <property type="molecule type" value="Genomic_DNA"/>
</dbReference>
<evidence type="ECO:0000313" key="3">
    <source>
        <dbReference type="EMBL" id="ACZ20882.1"/>
    </source>
</evidence>
<accession>D1BCN4</accession>
<keyword evidence="4" id="KW-1185">Reference proteome</keyword>
<gene>
    <name evidence="3" type="ordered locus">Sked_09320</name>
</gene>
<feature type="transmembrane region" description="Helical" evidence="1">
    <location>
        <begin position="57"/>
        <end position="77"/>
    </location>
</feature>
<name>D1BCN4_SANKS</name>
<protein>
    <recommendedName>
        <fullName evidence="2">Protein-glutamine gamma-glutamyltransferase-like C-terminal domain-containing protein</fullName>
    </recommendedName>
</protein>
<feature type="domain" description="Protein-glutamine gamma-glutamyltransferase-like C-terminal" evidence="2">
    <location>
        <begin position="124"/>
        <end position="193"/>
    </location>
</feature>
<dbReference type="Pfam" id="PF13559">
    <property type="entry name" value="DUF4129"/>
    <property type="match status" value="1"/>
</dbReference>
<dbReference type="AlphaFoldDB" id="D1BCN4"/>
<proteinExistence type="predicted"/>
<dbReference type="STRING" id="446469.Sked_09320"/>
<dbReference type="Proteomes" id="UP000000322">
    <property type="component" value="Chromosome"/>
</dbReference>
<dbReference type="HOGENOM" id="CLU_097507_0_0_11"/>
<evidence type="ECO:0000256" key="1">
    <source>
        <dbReference type="SAM" id="Phobius"/>
    </source>
</evidence>
<dbReference type="InterPro" id="IPR025403">
    <property type="entry name" value="TgpA-like_C"/>
</dbReference>
<organism evidence="3 4">
    <name type="scientific">Sanguibacter keddieii (strain ATCC 51767 / DSM 10542 / NCFB 3025 / ST-74)</name>
    <dbReference type="NCBI Taxonomy" id="446469"/>
    <lineage>
        <taxon>Bacteria</taxon>
        <taxon>Bacillati</taxon>
        <taxon>Actinomycetota</taxon>
        <taxon>Actinomycetes</taxon>
        <taxon>Micrococcales</taxon>
        <taxon>Sanguibacteraceae</taxon>
        <taxon>Sanguibacter</taxon>
    </lineage>
</organism>
<dbReference type="eggNOG" id="ENOG5032SSX">
    <property type="taxonomic scope" value="Bacteria"/>
</dbReference>
<evidence type="ECO:0000259" key="2">
    <source>
        <dbReference type="Pfam" id="PF13559"/>
    </source>
</evidence>
<keyword evidence="1" id="KW-0812">Transmembrane</keyword>